<dbReference type="InterPro" id="IPR004919">
    <property type="entry name" value="GmrSD_N"/>
</dbReference>
<evidence type="ECO:0000259" key="1">
    <source>
        <dbReference type="Pfam" id="PF03235"/>
    </source>
</evidence>
<feature type="domain" description="GmrSD restriction endonucleases N-terminal" evidence="1">
    <location>
        <begin position="18"/>
        <end position="237"/>
    </location>
</feature>
<dbReference type="Proteomes" id="UP000603200">
    <property type="component" value="Unassembled WGS sequence"/>
</dbReference>
<organism evidence="3 4">
    <name type="scientific">Winogradskya humida</name>
    <dbReference type="NCBI Taxonomy" id="113566"/>
    <lineage>
        <taxon>Bacteria</taxon>
        <taxon>Bacillati</taxon>
        <taxon>Actinomycetota</taxon>
        <taxon>Actinomycetes</taxon>
        <taxon>Micromonosporales</taxon>
        <taxon>Micromonosporaceae</taxon>
        <taxon>Winogradskya</taxon>
    </lineage>
</organism>
<dbReference type="Pfam" id="PF03235">
    <property type="entry name" value="GmrSD_N"/>
    <property type="match status" value="1"/>
</dbReference>
<evidence type="ECO:0000313" key="3">
    <source>
        <dbReference type="EMBL" id="GIE20290.1"/>
    </source>
</evidence>
<proteinExistence type="predicted"/>
<evidence type="ECO:0000313" key="4">
    <source>
        <dbReference type="Proteomes" id="UP000603200"/>
    </source>
</evidence>
<dbReference type="PANTHER" id="PTHR35149:SF1">
    <property type="entry name" value="DUF5655 DOMAIN-CONTAINING PROTEIN"/>
    <property type="match status" value="1"/>
</dbReference>
<dbReference type="PANTHER" id="PTHR35149">
    <property type="entry name" value="SLL5132 PROTEIN"/>
    <property type="match status" value="1"/>
</dbReference>
<comment type="caution">
    <text evidence="3">The sequence shown here is derived from an EMBL/GenBank/DDBJ whole genome shotgun (WGS) entry which is preliminary data.</text>
</comment>
<evidence type="ECO:0008006" key="5">
    <source>
        <dbReference type="Google" id="ProtNLM"/>
    </source>
</evidence>
<dbReference type="EMBL" id="BOMN01000040">
    <property type="protein sequence ID" value="GIE20290.1"/>
    <property type="molecule type" value="Genomic_DNA"/>
</dbReference>
<keyword evidence="4" id="KW-1185">Reference proteome</keyword>
<accession>A0ABQ3ZNY2</accession>
<sequence length="728" mass="82715">MLRSSAGEPIVEAGGITIHDLFDQKSYHLESFQRAYAWERPQVERLIEDLTETFRTQWDPRDSDNEVDCYDPYFLGTIIIYRKDGKIYLADGQQRVITLLLLLLQLYKLVEEREDARDQVAELRTMIRGDRRFSPAYAVRIDTYRSCFDALLHGQPFSIDGVRPDVQRAWHASQHILAVLPADLRGEAMLPFIRWILDRVSLVELDAGGSKRGRAMFVAMNDRGLRLAPLDLLKRFMLDEATDDQDKLDAQWQSMIATLEAIDKDAPLDYVRTFLRSQYFDVDPSEDSAWARHETPHEWLETHKAMIWPEAKRGAPARLFTDLLEPMHQPYAELLRACTDYKAGLEAVWCNALNGLTRQFDLTMAAVRPTDSRPTILRKARCVANFVDFFVVTRGLNDESYAQSELDSVVEKLLPAVRESRTVDSLRELLGAETAAWYSQLAALPELRYREGVNRPFVVYLLARLTAWLENGTGRGDPTPRLLEEPEEQRPHEVEHLFTKRSGAYHVADQAATPFQRIRARIGALVLLDGAENASLGGSLLREKTGAYRAANWLAASLDPASYRRGNVKFRDFVKQEKLTGMFRAYQDGEPIEKLIEERGLLYKAIAERVWAPKELGLPTLEAESADGTPEPTRRSRRRSDVTLLELVRAGLLLPNSALLGRRRGEQHRATLLANGKIRIATGDQYIAPSKAAMEAAESSSENGWTFWRMEVTGETLGAVRDRFRPLG</sequence>
<evidence type="ECO:0000259" key="2">
    <source>
        <dbReference type="Pfam" id="PF18755"/>
    </source>
</evidence>
<dbReference type="RefSeq" id="WP_203837458.1">
    <property type="nucleotide sequence ID" value="NZ_BAAATV010000007.1"/>
</dbReference>
<name>A0ABQ3ZNY2_9ACTN</name>
<dbReference type="Pfam" id="PF18755">
    <property type="entry name" value="RAMA"/>
    <property type="match status" value="1"/>
</dbReference>
<gene>
    <name evidence="3" type="ORF">Ahu01nite_033920</name>
</gene>
<reference evidence="3 4" key="1">
    <citation type="submission" date="2021-01" db="EMBL/GenBank/DDBJ databases">
        <title>Whole genome shotgun sequence of Actinoplanes humidus NBRC 14915.</title>
        <authorList>
            <person name="Komaki H."/>
            <person name="Tamura T."/>
        </authorList>
    </citation>
    <scope>NUCLEOTIDE SEQUENCE [LARGE SCALE GENOMIC DNA]</scope>
    <source>
        <strain evidence="3 4">NBRC 14915</strain>
    </source>
</reference>
<dbReference type="InterPro" id="IPR040843">
    <property type="entry name" value="RAMA"/>
</dbReference>
<protein>
    <recommendedName>
        <fullName evidence="5">DUF262 domain-containing protein</fullName>
    </recommendedName>
</protein>
<feature type="domain" description="RAMA" evidence="2">
    <location>
        <begin position="627"/>
        <end position="724"/>
    </location>
</feature>